<dbReference type="Proteomes" id="UP000032430">
    <property type="component" value="Chromosome I"/>
</dbReference>
<comment type="function">
    <text evidence="10">Participates in the translocation of lipoproteins from the inner membrane to the outer membrane. Only forms a complex with a lipoprotein if the residue after the N-terminal Cys is not an aspartate (The Asp acts as a targeting signal to indicate that the lipoprotein should stay in the inner membrane).</text>
</comment>
<keyword evidence="8 10" id="KW-0653">Protein transport</keyword>
<keyword evidence="12" id="KW-1185">Reference proteome</keyword>
<dbReference type="GO" id="GO:0044874">
    <property type="term" value="P:lipoprotein localization to outer membrane"/>
    <property type="evidence" value="ECO:0007669"/>
    <property type="project" value="UniProtKB-UniRule"/>
</dbReference>
<gene>
    <name evidence="10 11" type="primary">lolA</name>
    <name evidence="11" type="ORF">LFA_1083</name>
</gene>
<evidence type="ECO:0000256" key="4">
    <source>
        <dbReference type="ARBA" id="ARBA00014035"/>
    </source>
</evidence>
<feature type="chain" id="PRO_5008983374" description="Outer-membrane lipoprotein carrier protein" evidence="10">
    <location>
        <begin position="19"/>
        <end position="202"/>
    </location>
</feature>
<evidence type="ECO:0000256" key="6">
    <source>
        <dbReference type="ARBA" id="ARBA00022729"/>
    </source>
</evidence>
<evidence type="ECO:0000256" key="9">
    <source>
        <dbReference type="ARBA" id="ARBA00023186"/>
    </source>
</evidence>
<evidence type="ECO:0000256" key="7">
    <source>
        <dbReference type="ARBA" id="ARBA00022764"/>
    </source>
</evidence>
<dbReference type="RefSeq" id="WP_045095167.1">
    <property type="nucleotide sequence ID" value="NZ_LN614827.1"/>
</dbReference>
<comment type="subunit">
    <text evidence="3 10">Monomer.</text>
</comment>
<dbReference type="PANTHER" id="PTHR35869:SF1">
    <property type="entry name" value="OUTER-MEMBRANE LIPOPROTEIN CARRIER PROTEIN"/>
    <property type="match status" value="1"/>
</dbReference>
<proteinExistence type="inferred from homology"/>
<dbReference type="HAMAP" id="MF_00240">
    <property type="entry name" value="LolA"/>
    <property type="match status" value="1"/>
</dbReference>
<dbReference type="STRING" id="1212491.LFA_1083"/>
<comment type="similarity">
    <text evidence="2 10">Belongs to the LolA family.</text>
</comment>
<organism evidence="11 12">
    <name type="scientific">Legionella fallonii LLAP-10</name>
    <dbReference type="NCBI Taxonomy" id="1212491"/>
    <lineage>
        <taxon>Bacteria</taxon>
        <taxon>Pseudomonadati</taxon>
        <taxon>Pseudomonadota</taxon>
        <taxon>Gammaproteobacteria</taxon>
        <taxon>Legionellales</taxon>
        <taxon>Legionellaceae</taxon>
        <taxon>Legionella</taxon>
    </lineage>
</organism>
<dbReference type="InterPro" id="IPR029046">
    <property type="entry name" value="LolA/LolB/LppX"/>
</dbReference>
<dbReference type="HOGENOM" id="CLU_087560_0_0_6"/>
<evidence type="ECO:0000256" key="8">
    <source>
        <dbReference type="ARBA" id="ARBA00022927"/>
    </source>
</evidence>
<keyword evidence="6 10" id="KW-0732">Signal</keyword>
<keyword evidence="7 10" id="KW-0574">Periplasm</keyword>
<evidence type="ECO:0000313" key="12">
    <source>
        <dbReference type="Proteomes" id="UP000032430"/>
    </source>
</evidence>
<sequence precursor="true">MKKILLGLLLAFSGGVFSQTPADLLQMKLNAIRSMTADFNQVVKAKKREISRSSGTMALERPGRFRWQTKSPMEQLVVADGQKMWVYDVDLEQVTVKKQEKGLGGTAALFLSGYDDTVTRDFDVAEKSEGKTITFDLKSKSAKANFQRIKLIFTADELTGLELHDQLGQVTLVKLSQIKSNPKLAAKLFQFKPPKGVDVVKQ</sequence>
<dbReference type="EMBL" id="LN614827">
    <property type="protein sequence ID" value="CEG56518.1"/>
    <property type="molecule type" value="Genomic_DNA"/>
</dbReference>
<name>A0A098G215_9GAMM</name>
<protein>
    <recommendedName>
        <fullName evidence="4 10">Outer-membrane lipoprotein carrier protein</fullName>
    </recommendedName>
</protein>
<comment type="subcellular location">
    <subcellularLocation>
        <location evidence="1 10">Periplasm</location>
    </subcellularLocation>
</comment>
<dbReference type="KEGG" id="lfa:LFA_1083"/>
<dbReference type="GO" id="GO:0030288">
    <property type="term" value="C:outer membrane-bounded periplasmic space"/>
    <property type="evidence" value="ECO:0007669"/>
    <property type="project" value="TreeGrafter"/>
</dbReference>
<evidence type="ECO:0000256" key="10">
    <source>
        <dbReference type="HAMAP-Rule" id="MF_00240"/>
    </source>
</evidence>
<evidence type="ECO:0000256" key="5">
    <source>
        <dbReference type="ARBA" id="ARBA00022448"/>
    </source>
</evidence>
<evidence type="ECO:0000256" key="2">
    <source>
        <dbReference type="ARBA" id="ARBA00007615"/>
    </source>
</evidence>
<accession>A0A098G215</accession>
<dbReference type="PANTHER" id="PTHR35869">
    <property type="entry name" value="OUTER-MEMBRANE LIPOPROTEIN CARRIER PROTEIN"/>
    <property type="match status" value="1"/>
</dbReference>
<dbReference type="InterPro" id="IPR004564">
    <property type="entry name" value="OM_lipoprot_carrier_LolA-like"/>
</dbReference>
<dbReference type="InterPro" id="IPR018323">
    <property type="entry name" value="OM_lipoprot_carrier_LolA_Pbac"/>
</dbReference>
<keyword evidence="9 10" id="KW-0143">Chaperone</keyword>
<keyword evidence="11" id="KW-0449">Lipoprotein</keyword>
<keyword evidence="5 10" id="KW-0813">Transport</keyword>
<feature type="signal peptide" evidence="10">
    <location>
        <begin position="1"/>
        <end position="18"/>
    </location>
</feature>
<reference evidence="12" key="1">
    <citation type="submission" date="2014-09" db="EMBL/GenBank/DDBJ databases">
        <authorList>
            <person name="Gomez-Valero L."/>
        </authorList>
    </citation>
    <scope>NUCLEOTIDE SEQUENCE [LARGE SCALE GENOMIC DNA]</scope>
    <source>
        <strain evidence="12">ATCC700992</strain>
    </source>
</reference>
<dbReference type="GO" id="GO:0042953">
    <property type="term" value="P:lipoprotein transport"/>
    <property type="evidence" value="ECO:0007669"/>
    <property type="project" value="InterPro"/>
</dbReference>
<dbReference type="AlphaFoldDB" id="A0A098G215"/>
<dbReference type="CDD" id="cd16325">
    <property type="entry name" value="LolA"/>
    <property type="match status" value="1"/>
</dbReference>
<dbReference type="Pfam" id="PF03548">
    <property type="entry name" value="LolA"/>
    <property type="match status" value="1"/>
</dbReference>
<evidence type="ECO:0000256" key="3">
    <source>
        <dbReference type="ARBA" id="ARBA00011245"/>
    </source>
</evidence>
<evidence type="ECO:0000313" key="11">
    <source>
        <dbReference type="EMBL" id="CEG56518.1"/>
    </source>
</evidence>
<dbReference type="SUPFAM" id="SSF89392">
    <property type="entry name" value="Prokaryotic lipoproteins and lipoprotein localization factors"/>
    <property type="match status" value="1"/>
</dbReference>
<dbReference type="Gene3D" id="2.50.20.10">
    <property type="entry name" value="Lipoprotein localisation LolA/LolB/LppX"/>
    <property type="match status" value="1"/>
</dbReference>
<evidence type="ECO:0000256" key="1">
    <source>
        <dbReference type="ARBA" id="ARBA00004418"/>
    </source>
</evidence>
<dbReference type="NCBIfam" id="TIGR00547">
    <property type="entry name" value="lolA"/>
    <property type="match status" value="1"/>
</dbReference>